<reference evidence="1" key="1">
    <citation type="submission" date="2021-02" db="EMBL/GenBank/DDBJ databases">
        <authorList>
            <person name="Nowell W R."/>
        </authorList>
    </citation>
    <scope>NUCLEOTIDE SEQUENCE</scope>
</reference>
<dbReference type="EMBL" id="CAJOBI010016931">
    <property type="protein sequence ID" value="CAF4191976.1"/>
    <property type="molecule type" value="Genomic_DNA"/>
</dbReference>
<dbReference type="AlphaFoldDB" id="A0A8S2RZC5"/>
<organism evidence="1 2">
    <name type="scientific">Rotaria magnacalcarata</name>
    <dbReference type="NCBI Taxonomy" id="392030"/>
    <lineage>
        <taxon>Eukaryota</taxon>
        <taxon>Metazoa</taxon>
        <taxon>Spiralia</taxon>
        <taxon>Gnathifera</taxon>
        <taxon>Rotifera</taxon>
        <taxon>Eurotatoria</taxon>
        <taxon>Bdelloidea</taxon>
        <taxon>Philodinida</taxon>
        <taxon>Philodinidae</taxon>
        <taxon>Rotaria</taxon>
    </lineage>
</organism>
<proteinExistence type="predicted"/>
<gene>
    <name evidence="1" type="ORF">SMN809_LOCUS21506</name>
</gene>
<evidence type="ECO:0000313" key="1">
    <source>
        <dbReference type="EMBL" id="CAF4191976.1"/>
    </source>
</evidence>
<sequence>MDSFESQLRFGMTLSNLNHNEHDSTFHGNRFLKTLVERAQSEIKKKSTTTATATVASRINSLPANDKPVNNRLDFLNYSLSLMRSTHEHGDQEPSLDVLS</sequence>
<name>A0A8S2RZC5_9BILA</name>
<protein>
    <submittedName>
        <fullName evidence="1">Uncharacterized protein</fullName>
    </submittedName>
</protein>
<feature type="non-terminal residue" evidence="1">
    <location>
        <position position="100"/>
    </location>
</feature>
<comment type="caution">
    <text evidence="1">The sequence shown here is derived from an EMBL/GenBank/DDBJ whole genome shotgun (WGS) entry which is preliminary data.</text>
</comment>
<accession>A0A8S2RZC5</accession>
<evidence type="ECO:0000313" key="2">
    <source>
        <dbReference type="Proteomes" id="UP000676336"/>
    </source>
</evidence>
<dbReference type="Proteomes" id="UP000676336">
    <property type="component" value="Unassembled WGS sequence"/>
</dbReference>